<keyword evidence="9" id="KW-0479">Metal-binding</keyword>
<dbReference type="EC" id="2.8.4.5" evidence="3"/>
<keyword evidence="11" id="KW-0411">Iron-sulfur</keyword>
<evidence type="ECO:0000313" key="19">
    <source>
        <dbReference type="Proteomes" id="UP000093352"/>
    </source>
</evidence>
<dbReference type="InterPro" id="IPR013848">
    <property type="entry name" value="Methylthiotransferase_N"/>
</dbReference>
<sequence>MQNKTFATYTLGCKVNQYETNAVEEVFIEDGFTLTDFDEKADVYIINTCTVTAMSDKKSRQIIRRAKKQNKNSLVVVIGCYSQISPDEVAKIEDVNLVMGTSNKKGILQEVKKLKLTDKVIKVNSLKDENEFENLDTKAHSKNQRAFLKIQDGCDRYCSYCIIPYTRGKVRSRRKDDILKEIEELSKNDYKEVVLTGIHVASYGKDFRLKSLKEQENVNDINENYLLDVIESIAQNDGIKRIRIGSLEPVIITDNFLEKLTKIEKFCPHFHLSLQSGCDETLSRMNRRYTTEEYEESVNKIRKYFDNPAITTDVIVGFPGETEEEFNKTFDYLKKIKLYQMHIFPFSRRSGTKAHDMPNQIPEQIKHTRVEILKKLDEQNRDSFENNMIGKIEQVLFEQRAGEYFEGHTKNYVKLYMKTEQDLSGILQNVLIYEKIDDRLICKK</sequence>
<dbReference type="SFLD" id="SFLDG01082">
    <property type="entry name" value="B12-binding_domain_containing"/>
    <property type="match status" value="1"/>
</dbReference>
<dbReference type="CDD" id="cd01335">
    <property type="entry name" value="Radical_SAM"/>
    <property type="match status" value="1"/>
</dbReference>
<evidence type="ECO:0000256" key="12">
    <source>
        <dbReference type="ARBA" id="ARBA00031213"/>
    </source>
</evidence>
<dbReference type="SUPFAM" id="SSF102114">
    <property type="entry name" value="Radical SAM enzymes"/>
    <property type="match status" value="1"/>
</dbReference>
<gene>
    <name evidence="18" type="ORF">BBG48_006805</name>
</gene>
<comment type="caution">
    <text evidence="18">The sequence shown here is derived from an EMBL/GenBank/DDBJ whole genome shotgun (WGS) entry which is preliminary data.</text>
</comment>
<feature type="domain" description="MTTase N-terminal" evidence="16">
    <location>
        <begin position="4"/>
        <end position="116"/>
    </location>
</feature>
<dbReference type="Gene3D" id="3.80.30.20">
    <property type="entry name" value="tm_1862 like domain"/>
    <property type="match status" value="1"/>
</dbReference>
<proteinExistence type="inferred from homology"/>
<dbReference type="GO" id="GO:0035598">
    <property type="term" value="F:tRNA (N(6)-L-threonylcarbamoyladenosine(37)-C(2))-methylthiotransferase activity"/>
    <property type="evidence" value="ECO:0007669"/>
    <property type="project" value="UniProtKB-EC"/>
</dbReference>
<evidence type="ECO:0000256" key="3">
    <source>
        <dbReference type="ARBA" id="ARBA00013273"/>
    </source>
</evidence>
<evidence type="ECO:0000256" key="2">
    <source>
        <dbReference type="ARBA" id="ARBA00002399"/>
    </source>
</evidence>
<dbReference type="PROSITE" id="PS51918">
    <property type="entry name" value="RADICAL_SAM"/>
    <property type="match status" value="1"/>
</dbReference>
<accession>A0A371IKQ5</accession>
<evidence type="ECO:0000259" key="17">
    <source>
        <dbReference type="PROSITE" id="PS51918"/>
    </source>
</evidence>
<dbReference type="FunFam" id="3.80.30.20:FF:000001">
    <property type="entry name" value="tRNA-2-methylthio-N(6)-dimethylallyladenosine synthase 2"/>
    <property type="match status" value="1"/>
</dbReference>
<evidence type="ECO:0000256" key="13">
    <source>
        <dbReference type="ARBA" id="ARBA00051661"/>
    </source>
</evidence>
<organism evidence="18 19">
    <name type="scientific">Criibacterium bergeronii</name>
    <dbReference type="NCBI Taxonomy" id="1871336"/>
    <lineage>
        <taxon>Bacteria</taxon>
        <taxon>Bacillati</taxon>
        <taxon>Bacillota</taxon>
        <taxon>Clostridia</taxon>
        <taxon>Peptostreptococcales</taxon>
        <taxon>Filifactoraceae</taxon>
        <taxon>Criibacterium</taxon>
    </lineage>
</organism>
<evidence type="ECO:0000256" key="15">
    <source>
        <dbReference type="ARBA" id="ARBA00069898"/>
    </source>
</evidence>
<evidence type="ECO:0000256" key="10">
    <source>
        <dbReference type="ARBA" id="ARBA00023004"/>
    </source>
</evidence>
<comment type="catalytic activity">
    <reaction evidence="13">
        <text>N(6)-L-threonylcarbamoyladenosine(37) in tRNA + (sulfur carrier)-SH + AH2 + 2 S-adenosyl-L-methionine = 2-methylsulfanyl-N(6)-L-threonylcarbamoyladenosine(37) in tRNA + (sulfur carrier)-H + 5'-deoxyadenosine + L-methionine + A + S-adenosyl-L-homocysteine + 2 H(+)</text>
        <dbReference type="Rhea" id="RHEA:37075"/>
        <dbReference type="Rhea" id="RHEA-COMP:10163"/>
        <dbReference type="Rhea" id="RHEA-COMP:11092"/>
        <dbReference type="Rhea" id="RHEA-COMP:14737"/>
        <dbReference type="Rhea" id="RHEA-COMP:14739"/>
        <dbReference type="ChEBI" id="CHEBI:13193"/>
        <dbReference type="ChEBI" id="CHEBI:15378"/>
        <dbReference type="ChEBI" id="CHEBI:17319"/>
        <dbReference type="ChEBI" id="CHEBI:17499"/>
        <dbReference type="ChEBI" id="CHEBI:29917"/>
        <dbReference type="ChEBI" id="CHEBI:57844"/>
        <dbReference type="ChEBI" id="CHEBI:57856"/>
        <dbReference type="ChEBI" id="CHEBI:59789"/>
        <dbReference type="ChEBI" id="CHEBI:64428"/>
        <dbReference type="ChEBI" id="CHEBI:74418"/>
        <dbReference type="ChEBI" id="CHEBI:74420"/>
        <dbReference type="EC" id="2.8.4.5"/>
    </reaction>
</comment>
<dbReference type="PANTHER" id="PTHR11918:SF45">
    <property type="entry name" value="THREONYLCARBAMOYLADENOSINE TRNA METHYLTHIOTRANSFERASE"/>
    <property type="match status" value="1"/>
</dbReference>
<dbReference type="InterPro" id="IPR007197">
    <property type="entry name" value="rSAM"/>
</dbReference>
<dbReference type="InterPro" id="IPR005839">
    <property type="entry name" value="Methylthiotransferase"/>
</dbReference>
<dbReference type="Pfam" id="PF04055">
    <property type="entry name" value="Radical_SAM"/>
    <property type="match status" value="1"/>
</dbReference>
<dbReference type="Pfam" id="PF00919">
    <property type="entry name" value="UPF0004"/>
    <property type="match status" value="1"/>
</dbReference>
<dbReference type="PROSITE" id="PS01278">
    <property type="entry name" value="MTTASE_RADICAL"/>
    <property type="match status" value="1"/>
</dbReference>
<keyword evidence="6" id="KW-0808">Transferase</keyword>
<dbReference type="SFLD" id="SFLDS00029">
    <property type="entry name" value="Radical_SAM"/>
    <property type="match status" value="1"/>
</dbReference>
<dbReference type="NCBIfam" id="TIGR01579">
    <property type="entry name" value="MiaB-like-C"/>
    <property type="match status" value="1"/>
</dbReference>
<keyword evidence="7" id="KW-0949">S-adenosyl-L-methionine</keyword>
<evidence type="ECO:0000259" key="16">
    <source>
        <dbReference type="PROSITE" id="PS51449"/>
    </source>
</evidence>
<dbReference type="InterPro" id="IPR058240">
    <property type="entry name" value="rSAM_sf"/>
</dbReference>
<evidence type="ECO:0000256" key="9">
    <source>
        <dbReference type="ARBA" id="ARBA00022723"/>
    </source>
</evidence>
<dbReference type="SMART" id="SM00729">
    <property type="entry name" value="Elp3"/>
    <property type="match status" value="1"/>
</dbReference>
<keyword evidence="4" id="KW-0004">4Fe-4S</keyword>
<dbReference type="SFLD" id="SFLDF00295">
    <property type="entry name" value="threonylcarbamoyladenosine_tRN"/>
    <property type="match status" value="1"/>
</dbReference>
<dbReference type="AlphaFoldDB" id="A0A371IKQ5"/>
<comment type="cofactor">
    <cofactor evidence="1">
        <name>[4Fe-4S] cluster</name>
        <dbReference type="ChEBI" id="CHEBI:49883"/>
    </cofactor>
</comment>
<evidence type="ECO:0000256" key="14">
    <source>
        <dbReference type="ARBA" id="ARBA00061574"/>
    </source>
</evidence>
<name>A0A371IKQ5_9FIRM</name>
<feature type="domain" description="Radical SAM core" evidence="17">
    <location>
        <begin position="140"/>
        <end position="385"/>
    </location>
</feature>
<keyword evidence="10" id="KW-0408">Iron</keyword>
<evidence type="ECO:0000256" key="7">
    <source>
        <dbReference type="ARBA" id="ARBA00022691"/>
    </source>
</evidence>
<dbReference type="RefSeq" id="WP_068914073.1">
    <property type="nucleotide sequence ID" value="NZ_MBEW02000013.1"/>
</dbReference>
<dbReference type="Gene3D" id="3.40.50.12160">
    <property type="entry name" value="Methylthiotransferase, N-terminal domain"/>
    <property type="match status" value="1"/>
</dbReference>
<dbReference type="InterPro" id="IPR034557">
    <property type="entry name" value="ThrcA_tRNA_MEthiotransferase"/>
</dbReference>
<evidence type="ECO:0000256" key="4">
    <source>
        <dbReference type="ARBA" id="ARBA00022485"/>
    </source>
</evidence>
<dbReference type="SFLD" id="SFLDG01061">
    <property type="entry name" value="methylthiotransferase"/>
    <property type="match status" value="1"/>
</dbReference>
<reference evidence="18 19" key="1">
    <citation type="journal article" date="2016" name="Genome Announc.">
        <title>Draft Genome Sequence of Criibacterium bergeronii gen. nov., sp. nov., Strain CCRI-22567T, Isolated from a Vaginal Sample from a Woman with Bacterial Vaginosis.</title>
        <authorList>
            <person name="Maheux A.F."/>
            <person name="Berube E."/>
            <person name="Boudreau D.K."/>
            <person name="Raymond F."/>
            <person name="Corbeil J."/>
            <person name="Roy P.H."/>
            <person name="Boissinot M."/>
            <person name="Omar R.F."/>
        </authorList>
    </citation>
    <scope>NUCLEOTIDE SEQUENCE [LARGE SCALE GENOMIC DNA]</scope>
    <source>
        <strain evidence="18 19">CCRI-22567</strain>
    </source>
</reference>
<keyword evidence="5" id="KW-0963">Cytoplasm</keyword>
<evidence type="ECO:0000256" key="1">
    <source>
        <dbReference type="ARBA" id="ARBA00001966"/>
    </source>
</evidence>
<dbReference type="STRING" id="1871336.BBG48_05585"/>
<dbReference type="PANTHER" id="PTHR11918">
    <property type="entry name" value="RADICAL SAM PROTEINS"/>
    <property type="match status" value="1"/>
</dbReference>
<protein>
    <recommendedName>
        <fullName evidence="15">Threonylcarbamoyladenosine tRNA methylthiotransferase MtaB</fullName>
        <ecNumber evidence="3">2.8.4.5</ecNumber>
    </recommendedName>
    <alternativeName>
        <fullName evidence="12">tRNA-t(6)A37 methylthiotransferase</fullName>
    </alternativeName>
</protein>
<dbReference type="FunFam" id="3.40.50.12160:FF:000004">
    <property type="entry name" value="Threonylcarbamoyladenosine tRNA methylthiotransferase MtaB"/>
    <property type="match status" value="1"/>
</dbReference>
<dbReference type="EMBL" id="MBEW02000013">
    <property type="protein sequence ID" value="RDY21054.1"/>
    <property type="molecule type" value="Genomic_DNA"/>
</dbReference>
<dbReference type="PROSITE" id="PS51449">
    <property type="entry name" value="MTTASE_N"/>
    <property type="match status" value="1"/>
</dbReference>
<dbReference type="InterPro" id="IPR023404">
    <property type="entry name" value="rSAM_horseshoe"/>
</dbReference>
<dbReference type="GO" id="GO:0051539">
    <property type="term" value="F:4 iron, 4 sulfur cluster binding"/>
    <property type="evidence" value="ECO:0007669"/>
    <property type="project" value="UniProtKB-KW"/>
</dbReference>
<dbReference type="InterPro" id="IPR006638">
    <property type="entry name" value="Elp3/MiaA/NifB-like_rSAM"/>
</dbReference>
<dbReference type="InterPro" id="IPR006467">
    <property type="entry name" value="MiaB-like_bact"/>
</dbReference>
<dbReference type="InterPro" id="IPR020612">
    <property type="entry name" value="Methylthiotransferase_CS"/>
</dbReference>
<keyword evidence="19" id="KW-1185">Reference proteome</keyword>
<dbReference type="Proteomes" id="UP000093352">
    <property type="component" value="Unassembled WGS sequence"/>
</dbReference>
<evidence type="ECO:0000256" key="11">
    <source>
        <dbReference type="ARBA" id="ARBA00023014"/>
    </source>
</evidence>
<evidence type="ECO:0000256" key="8">
    <source>
        <dbReference type="ARBA" id="ARBA00022694"/>
    </source>
</evidence>
<keyword evidence="8" id="KW-0819">tRNA processing</keyword>
<comment type="function">
    <text evidence="2">Catalyzes the methylthiolation of N6-threonylcarbamoyladenosine (t(6)A), leading to the formation of 2-methylthio-N6-threonylcarbamoyladenosine (ms(2)t(6)A) at position 37 in tRNAs that read codons beginning with adenine.</text>
</comment>
<evidence type="ECO:0000313" key="18">
    <source>
        <dbReference type="EMBL" id="RDY21054.1"/>
    </source>
</evidence>
<evidence type="ECO:0000256" key="6">
    <source>
        <dbReference type="ARBA" id="ARBA00022679"/>
    </source>
</evidence>
<evidence type="ECO:0000256" key="5">
    <source>
        <dbReference type="ARBA" id="ARBA00022490"/>
    </source>
</evidence>
<dbReference type="InterPro" id="IPR038135">
    <property type="entry name" value="Methylthiotransferase_N_sf"/>
</dbReference>
<comment type="similarity">
    <text evidence="14">Belongs to the methylthiotransferase family. MtaB subfamily.</text>
</comment>
<dbReference type="GO" id="GO:0046872">
    <property type="term" value="F:metal ion binding"/>
    <property type="evidence" value="ECO:0007669"/>
    <property type="project" value="UniProtKB-KW"/>
</dbReference>
<dbReference type="NCBIfam" id="TIGR00089">
    <property type="entry name" value="MiaB/RimO family radical SAM methylthiotransferase"/>
    <property type="match status" value="1"/>
</dbReference>